<evidence type="ECO:0000256" key="1">
    <source>
        <dbReference type="ARBA" id="ARBA00007261"/>
    </source>
</evidence>
<evidence type="ECO:0000256" key="3">
    <source>
        <dbReference type="ARBA" id="ARBA00022801"/>
    </source>
</evidence>
<gene>
    <name evidence="10" type="ORF">SAMN05216452_3285</name>
</gene>
<dbReference type="Gene3D" id="3.30.830.10">
    <property type="entry name" value="Metalloenzyme, LuxS/M16 peptidase-like"/>
    <property type="match status" value="2"/>
</dbReference>
<evidence type="ECO:0000256" key="6">
    <source>
        <dbReference type="SAM" id="MobiDB-lite"/>
    </source>
</evidence>
<feature type="domain" description="Peptidase M16 C-terminal" evidence="9">
    <location>
        <begin position="202"/>
        <end position="384"/>
    </location>
</feature>
<keyword evidence="3" id="KW-0378">Hydrolase</keyword>
<dbReference type="Proteomes" id="UP000199064">
    <property type="component" value="Unassembled WGS sequence"/>
</dbReference>
<protein>
    <submittedName>
        <fullName evidence="10">Zinc protease</fullName>
    </submittedName>
</protein>
<evidence type="ECO:0000256" key="7">
    <source>
        <dbReference type="SAM" id="SignalP"/>
    </source>
</evidence>
<evidence type="ECO:0000313" key="11">
    <source>
        <dbReference type="Proteomes" id="UP000199064"/>
    </source>
</evidence>
<feature type="compositionally biased region" description="Basic and acidic residues" evidence="6">
    <location>
        <begin position="255"/>
        <end position="265"/>
    </location>
</feature>
<dbReference type="GO" id="GO:0046872">
    <property type="term" value="F:metal ion binding"/>
    <property type="evidence" value="ECO:0007669"/>
    <property type="project" value="InterPro"/>
</dbReference>
<evidence type="ECO:0000259" key="9">
    <source>
        <dbReference type="Pfam" id="PF05193"/>
    </source>
</evidence>
<keyword evidence="4" id="KW-0862">Zinc</keyword>
<feature type="signal peptide" evidence="7">
    <location>
        <begin position="1"/>
        <end position="21"/>
    </location>
</feature>
<dbReference type="InterPro" id="IPR011765">
    <property type="entry name" value="Pept_M16_N"/>
</dbReference>
<dbReference type="SUPFAM" id="SSF63411">
    <property type="entry name" value="LuxS/MPP-like metallohydrolase"/>
    <property type="match status" value="2"/>
</dbReference>
<dbReference type="GO" id="GO:0008237">
    <property type="term" value="F:metallopeptidase activity"/>
    <property type="evidence" value="ECO:0007669"/>
    <property type="project" value="UniProtKB-KW"/>
</dbReference>
<evidence type="ECO:0000259" key="8">
    <source>
        <dbReference type="Pfam" id="PF00675"/>
    </source>
</evidence>
<dbReference type="InterPro" id="IPR050626">
    <property type="entry name" value="Peptidase_M16"/>
</dbReference>
<evidence type="ECO:0000256" key="5">
    <source>
        <dbReference type="ARBA" id="ARBA00023049"/>
    </source>
</evidence>
<accession>A0A1H4MGB9</accession>
<dbReference type="PANTHER" id="PTHR43690:SF17">
    <property type="entry name" value="PROTEIN YHJJ"/>
    <property type="match status" value="1"/>
</dbReference>
<dbReference type="Pfam" id="PF05193">
    <property type="entry name" value="Peptidase_M16_C"/>
    <property type="match status" value="1"/>
</dbReference>
<feature type="chain" id="PRO_5011536177" evidence="7">
    <location>
        <begin position="22"/>
        <end position="457"/>
    </location>
</feature>
<evidence type="ECO:0000256" key="2">
    <source>
        <dbReference type="ARBA" id="ARBA00022670"/>
    </source>
</evidence>
<evidence type="ECO:0000256" key="4">
    <source>
        <dbReference type="ARBA" id="ARBA00022833"/>
    </source>
</evidence>
<dbReference type="PANTHER" id="PTHR43690">
    <property type="entry name" value="NARDILYSIN"/>
    <property type="match status" value="1"/>
</dbReference>
<keyword evidence="5" id="KW-0482">Metalloprotease</keyword>
<feature type="region of interest" description="Disordered" evidence="6">
    <location>
        <begin position="244"/>
        <end position="265"/>
    </location>
</feature>
<dbReference type="RefSeq" id="WP_007010073.1">
    <property type="nucleotide sequence ID" value="NZ_FNSL01000001.1"/>
</dbReference>
<evidence type="ECO:0000313" key="10">
    <source>
        <dbReference type="EMBL" id="SEB81575.1"/>
    </source>
</evidence>
<comment type="similarity">
    <text evidence="1">Belongs to the peptidase M16 family.</text>
</comment>
<proteinExistence type="inferred from homology"/>
<name>A0A1H4MGB9_9HYPH</name>
<dbReference type="EMBL" id="FNSL01000001">
    <property type="protein sequence ID" value="SEB81575.1"/>
    <property type="molecule type" value="Genomic_DNA"/>
</dbReference>
<reference evidence="11" key="1">
    <citation type="submission" date="2016-10" db="EMBL/GenBank/DDBJ databases">
        <authorList>
            <person name="Varghese N."/>
            <person name="Submissions S."/>
        </authorList>
    </citation>
    <scope>NUCLEOTIDE SEQUENCE [LARGE SCALE GENOMIC DNA]</scope>
    <source>
        <strain evidence="11">ES.061</strain>
    </source>
</reference>
<keyword evidence="7" id="KW-0732">Signal</keyword>
<dbReference type="Pfam" id="PF00675">
    <property type="entry name" value="Peptidase_M16"/>
    <property type="match status" value="1"/>
</dbReference>
<keyword evidence="11" id="KW-1185">Reference proteome</keyword>
<organism evidence="10 11">
    <name type="scientific">Nitratireductor aquibiodomus</name>
    <dbReference type="NCBI Taxonomy" id="204799"/>
    <lineage>
        <taxon>Bacteria</taxon>
        <taxon>Pseudomonadati</taxon>
        <taxon>Pseudomonadota</taxon>
        <taxon>Alphaproteobacteria</taxon>
        <taxon>Hyphomicrobiales</taxon>
        <taxon>Phyllobacteriaceae</taxon>
        <taxon>Nitratireductor</taxon>
    </lineage>
</organism>
<dbReference type="GO" id="GO:0006508">
    <property type="term" value="P:proteolysis"/>
    <property type="evidence" value="ECO:0007669"/>
    <property type="project" value="UniProtKB-KW"/>
</dbReference>
<sequence>MRNSIANVALSAAFAFIVAVAAPSIATAQEAEDDTAVSSFTLENGLDVVVIPDHRAPVATHMLWYKVGSADEEPGKSGIAHFFEHLMFKGTSTYPSGEFSAAIAAVGGSENAFTSYDFTAYYQQIAPSELPDMMRFEADRMRNLVLSEENIETERQVVLEERRQRTDNVPSSILSEELNATLYQNHPYGIPVIGWQQEIEGLTHDDLKSFYDRFYTPNNAVLVVAGDVNADAVRAMAEETYGKIARGPDLPPRARPMEPDQKTTRDVTFRDPRVTVPNLSINWYVPSARRAEKGEFEALAILSEVLGEGLRSRLYQELVVKQGIASSAGSYLQGAAYDYSALVVYGEPRGGADLETVEAALVAQIDKIRNEGITPEELETARTKILRDQIFMRDSQVRSANLFGAVLATGGKVEDITGLPERLEAVTVEAVQAAARRYLDMDHAVKGYLLPQEGDRS</sequence>
<dbReference type="AlphaFoldDB" id="A0A1H4MGB9"/>
<dbReference type="InterPro" id="IPR007863">
    <property type="entry name" value="Peptidase_M16_C"/>
</dbReference>
<dbReference type="InterPro" id="IPR011249">
    <property type="entry name" value="Metalloenz_LuxS/M16"/>
</dbReference>
<keyword evidence="2 10" id="KW-0645">Protease</keyword>
<feature type="domain" description="Peptidase M16 N-terminal" evidence="8">
    <location>
        <begin position="48"/>
        <end position="193"/>
    </location>
</feature>